<keyword evidence="9 10" id="KW-0472">Membrane</keyword>
<dbReference type="GO" id="GO:0009425">
    <property type="term" value="C:bacterial-type flagellum basal body"/>
    <property type="evidence" value="ECO:0007669"/>
    <property type="project" value="InterPro"/>
</dbReference>
<feature type="compositionally biased region" description="Gly residues" evidence="11">
    <location>
        <begin position="54"/>
        <end position="65"/>
    </location>
</feature>
<dbReference type="InterPro" id="IPR005503">
    <property type="entry name" value="FliL"/>
</dbReference>
<keyword evidence="5 10" id="KW-0145">Chemotaxis</keyword>
<evidence type="ECO:0000256" key="3">
    <source>
        <dbReference type="ARBA" id="ARBA00008281"/>
    </source>
</evidence>
<evidence type="ECO:0000256" key="6">
    <source>
        <dbReference type="ARBA" id="ARBA00022692"/>
    </source>
</evidence>
<gene>
    <name evidence="12" type="ORF">D1224_05430</name>
</gene>
<comment type="function">
    <text evidence="1 10">Controls the rotational direction of flagella during chemotaxis.</text>
</comment>
<evidence type="ECO:0000256" key="11">
    <source>
        <dbReference type="SAM" id="MobiDB-lite"/>
    </source>
</evidence>
<keyword evidence="7 10" id="KW-0283">Flagellar rotation</keyword>
<dbReference type="GO" id="GO:0006935">
    <property type="term" value="P:chemotaxis"/>
    <property type="evidence" value="ECO:0007669"/>
    <property type="project" value="UniProtKB-KW"/>
</dbReference>
<evidence type="ECO:0000256" key="7">
    <source>
        <dbReference type="ARBA" id="ARBA00022779"/>
    </source>
</evidence>
<organism evidence="12 13">
    <name type="scientific">Henriciella barbarensis</name>
    <dbReference type="NCBI Taxonomy" id="86342"/>
    <lineage>
        <taxon>Bacteria</taxon>
        <taxon>Pseudomonadati</taxon>
        <taxon>Pseudomonadota</taxon>
        <taxon>Alphaproteobacteria</taxon>
        <taxon>Hyphomonadales</taxon>
        <taxon>Hyphomonadaceae</taxon>
        <taxon>Henriciella</taxon>
    </lineage>
</organism>
<evidence type="ECO:0000256" key="5">
    <source>
        <dbReference type="ARBA" id="ARBA00022500"/>
    </source>
</evidence>
<keyword evidence="8" id="KW-1133">Transmembrane helix</keyword>
<keyword evidence="6" id="KW-0812">Transmembrane</keyword>
<dbReference type="EMBL" id="QWGB01000005">
    <property type="protein sequence ID" value="RIJ23703.1"/>
    <property type="molecule type" value="Genomic_DNA"/>
</dbReference>
<evidence type="ECO:0000313" key="12">
    <source>
        <dbReference type="EMBL" id="RIJ23703.1"/>
    </source>
</evidence>
<dbReference type="GO" id="GO:0005886">
    <property type="term" value="C:plasma membrane"/>
    <property type="evidence" value="ECO:0007669"/>
    <property type="project" value="UniProtKB-SubCell"/>
</dbReference>
<evidence type="ECO:0000256" key="10">
    <source>
        <dbReference type="RuleBase" id="RU364125"/>
    </source>
</evidence>
<evidence type="ECO:0000256" key="4">
    <source>
        <dbReference type="ARBA" id="ARBA00022475"/>
    </source>
</evidence>
<keyword evidence="13" id="KW-1185">Reference proteome</keyword>
<keyword evidence="4" id="KW-1003">Cell membrane</keyword>
<dbReference type="AlphaFoldDB" id="A0A399QY51"/>
<evidence type="ECO:0000256" key="9">
    <source>
        <dbReference type="ARBA" id="ARBA00023136"/>
    </source>
</evidence>
<dbReference type="RefSeq" id="WP_119378893.1">
    <property type="nucleotide sequence ID" value="NZ_QWGB01000005.1"/>
</dbReference>
<evidence type="ECO:0000256" key="8">
    <source>
        <dbReference type="ARBA" id="ARBA00022989"/>
    </source>
</evidence>
<comment type="subcellular location">
    <subcellularLocation>
        <location evidence="10">Cell inner membrane</location>
    </subcellularLocation>
    <subcellularLocation>
        <location evidence="2">Cell membrane</location>
        <topology evidence="2">Single-pass membrane protein</topology>
    </subcellularLocation>
</comment>
<name>A0A399QY51_9PROT</name>
<reference evidence="12 13" key="1">
    <citation type="submission" date="2018-08" db="EMBL/GenBank/DDBJ databases">
        <title>Henriciella mobilis sp. nov., isolated from seawater.</title>
        <authorList>
            <person name="Cheng H."/>
            <person name="Wu Y.-H."/>
            <person name="Xu X.-W."/>
            <person name="Guo L.-L."/>
        </authorList>
    </citation>
    <scope>NUCLEOTIDE SEQUENCE [LARGE SCALE GENOMIC DNA]</scope>
    <source>
        <strain evidence="12 13">CCUG66934</strain>
    </source>
</reference>
<protein>
    <recommendedName>
        <fullName evidence="10">Flagellar protein FliL</fullName>
    </recommendedName>
</protein>
<feature type="compositionally biased region" description="Basic and acidic residues" evidence="11">
    <location>
        <begin position="39"/>
        <end position="53"/>
    </location>
</feature>
<evidence type="ECO:0000256" key="1">
    <source>
        <dbReference type="ARBA" id="ARBA00002254"/>
    </source>
</evidence>
<comment type="caution">
    <text evidence="12">The sequence shown here is derived from an EMBL/GenBank/DDBJ whole genome shotgun (WGS) entry which is preliminary data.</text>
</comment>
<feature type="region of interest" description="Disordered" evidence="11">
    <location>
        <begin position="34"/>
        <end position="66"/>
    </location>
</feature>
<accession>A0A399QY51</accession>
<dbReference type="GO" id="GO:0071973">
    <property type="term" value="P:bacterial-type flagellum-dependent cell motility"/>
    <property type="evidence" value="ECO:0007669"/>
    <property type="project" value="InterPro"/>
</dbReference>
<keyword evidence="10" id="KW-0997">Cell inner membrane</keyword>
<dbReference type="Pfam" id="PF03748">
    <property type="entry name" value="FliL"/>
    <property type="match status" value="1"/>
</dbReference>
<comment type="similarity">
    <text evidence="3 10">Belongs to the FliL family.</text>
</comment>
<proteinExistence type="inferred from homology"/>
<dbReference type="OrthoDB" id="7864548at2"/>
<evidence type="ECO:0000256" key="2">
    <source>
        <dbReference type="ARBA" id="ARBA00004162"/>
    </source>
</evidence>
<dbReference type="Proteomes" id="UP000265431">
    <property type="component" value="Unassembled WGS sequence"/>
</dbReference>
<evidence type="ECO:0000313" key="13">
    <source>
        <dbReference type="Proteomes" id="UP000265431"/>
    </source>
</evidence>
<sequence>MKQIIPGIIAAIFVVLGAGGALFMKGAFSAGGNASASADGHEAEGDSHGEAKSGGHGGSGHGGKSSAGMSGDVEYYKFSREFVVPITEGERVDSLVIINLNLEIDKSVSDQVYGMEPKLRDNVMSTLIRLSNEGNTLGDLTNPENYETIRSMILANLREVLPTGLENVLILDMAKQHI</sequence>